<feature type="transmembrane region" description="Helical" evidence="3">
    <location>
        <begin position="68"/>
        <end position="88"/>
    </location>
</feature>
<feature type="transmembrane region" description="Helical" evidence="3">
    <location>
        <begin position="20"/>
        <end position="37"/>
    </location>
</feature>
<keyword evidence="1" id="KW-0802">TPR repeat</keyword>
<evidence type="ECO:0000313" key="6">
    <source>
        <dbReference type="Proteomes" id="UP001240529"/>
    </source>
</evidence>
<protein>
    <submittedName>
        <fullName evidence="5">VWA domain-containing protein</fullName>
    </submittedName>
</protein>
<dbReference type="SMART" id="SM00028">
    <property type="entry name" value="TPR"/>
    <property type="match status" value="1"/>
</dbReference>
<feature type="region of interest" description="Disordered" evidence="2">
    <location>
        <begin position="441"/>
        <end position="612"/>
    </location>
</feature>
<dbReference type="Pfam" id="PF00515">
    <property type="entry name" value="TPR_1"/>
    <property type="match status" value="1"/>
</dbReference>
<dbReference type="PANTHER" id="PTHR22550">
    <property type="entry name" value="SPORE GERMINATION PROTEIN"/>
    <property type="match status" value="1"/>
</dbReference>
<dbReference type="SUPFAM" id="SSF53300">
    <property type="entry name" value="vWA-like"/>
    <property type="match status" value="1"/>
</dbReference>
<dbReference type="InterPro" id="IPR011990">
    <property type="entry name" value="TPR-like_helical_dom_sf"/>
</dbReference>
<proteinExistence type="predicted"/>
<feature type="compositionally biased region" description="Basic and acidic residues" evidence="2">
    <location>
        <begin position="573"/>
        <end position="590"/>
    </location>
</feature>
<feature type="compositionally biased region" description="Basic and acidic residues" evidence="2">
    <location>
        <begin position="600"/>
        <end position="612"/>
    </location>
</feature>
<evidence type="ECO:0000256" key="2">
    <source>
        <dbReference type="SAM" id="MobiDB-lite"/>
    </source>
</evidence>
<dbReference type="SMART" id="SM00327">
    <property type="entry name" value="VWA"/>
    <property type="match status" value="1"/>
</dbReference>
<feature type="domain" description="VWFA" evidence="4">
    <location>
        <begin position="101"/>
        <end position="288"/>
    </location>
</feature>
<dbReference type="PROSITE" id="PS50234">
    <property type="entry name" value="VWFA"/>
    <property type="match status" value="1"/>
</dbReference>
<feature type="compositionally biased region" description="Low complexity" evidence="2">
    <location>
        <begin position="533"/>
        <end position="552"/>
    </location>
</feature>
<dbReference type="Pfam" id="PF13519">
    <property type="entry name" value="VWA_2"/>
    <property type="match status" value="1"/>
</dbReference>
<dbReference type="Gene3D" id="3.40.50.410">
    <property type="entry name" value="von Willebrand factor, type A domain"/>
    <property type="match status" value="1"/>
</dbReference>
<comment type="caution">
    <text evidence="5">The sequence shown here is derived from an EMBL/GenBank/DDBJ whole genome shotgun (WGS) entry which is preliminary data.</text>
</comment>
<feature type="repeat" description="TPR" evidence="1">
    <location>
        <begin position="396"/>
        <end position="429"/>
    </location>
</feature>
<name>A0AAP5C5Y2_9GAMM</name>
<gene>
    <name evidence="5" type="ORF">Q0031_16605</name>
</gene>
<dbReference type="SUPFAM" id="SSF48452">
    <property type="entry name" value="TPR-like"/>
    <property type="match status" value="1"/>
</dbReference>
<keyword evidence="3" id="KW-0472">Membrane</keyword>
<dbReference type="InterPro" id="IPR036465">
    <property type="entry name" value="vWFA_dom_sf"/>
</dbReference>
<feature type="compositionally biased region" description="Low complexity" evidence="2">
    <location>
        <begin position="453"/>
        <end position="502"/>
    </location>
</feature>
<organism evidence="5 6">
    <name type="scientific">Stenotrophomonas geniculata</name>
    <dbReference type="NCBI Taxonomy" id="86188"/>
    <lineage>
        <taxon>Bacteria</taxon>
        <taxon>Pseudomonadati</taxon>
        <taxon>Pseudomonadota</taxon>
        <taxon>Gammaproteobacteria</taxon>
        <taxon>Lysobacterales</taxon>
        <taxon>Lysobacteraceae</taxon>
        <taxon>Stenotrophomonas</taxon>
    </lineage>
</organism>
<dbReference type="InterPro" id="IPR019734">
    <property type="entry name" value="TPR_rpt"/>
</dbReference>
<evidence type="ECO:0000313" key="5">
    <source>
        <dbReference type="EMBL" id="MDQ7953406.1"/>
    </source>
</evidence>
<evidence type="ECO:0000256" key="1">
    <source>
        <dbReference type="PROSITE-ProRule" id="PRU00339"/>
    </source>
</evidence>
<evidence type="ECO:0000259" key="4">
    <source>
        <dbReference type="PROSITE" id="PS50234"/>
    </source>
</evidence>
<dbReference type="InterPro" id="IPR002035">
    <property type="entry name" value="VWF_A"/>
</dbReference>
<dbReference type="EMBL" id="JAVIAC010000008">
    <property type="protein sequence ID" value="MDQ7953406.1"/>
    <property type="molecule type" value="Genomic_DNA"/>
</dbReference>
<evidence type="ECO:0000256" key="3">
    <source>
        <dbReference type="SAM" id="Phobius"/>
    </source>
</evidence>
<dbReference type="PANTHER" id="PTHR22550:SF14">
    <property type="entry name" value="VWFA DOMAIN-CONTAINING PROTEIN"/>
    <property type="match status" value="1"/>
</dbReference>
<dbReference type="RefSeq" id="WP_305730554.1">
    <property type="nucleotide sequence ID" value="NZ_JAUZEA010000008.1"/>
</dbReference>
<accession>A0AAP5C5Y2</accession>
<dbReference type="AlphaFoldDB" id="A0AAP5C5Y2"/>
<reference evidence="5" key="1">
    <citation type="submission" date="2023-07" db="EMBL/GenBank/DDBJ databases">
        <authorList>
            <person name="Shahid S."/>
            <person name="Akbar M.Y."/>
            <person name="Ajmal W."/>
            <person name="Ansari A."/>
            <person name="Ghazanfar S."/>
        </authorList>
    </citation>
    <scope>NUCLEOTIDE SEQUENCE</scope>
    <source>
        <strain evidence="5">NIGAB</strain>
    </source>
</reference>
<keyword evidence="3" id="KW-1133">Transmembrane helix</keyword>
<dbReference type="InterPro" id="IPR050768">
    <property type="entry name" value="UPF0353/GerABKA_families"/>
</dbReference>
<dbReference type="Gene3D" id="1.25.40.10">
    <property type="entry name" value="Tetratricopeptide repeat domain"/>
    <property type="match status" value="1"/>
</dbReference>
<keyword evidence="3" id="KW-0812">Transmembrane</keyword>
<dbReference type="PROSITE" id="PS50005">
    <property type="entry name" value="TPR"/>
    <property type="match status" value="1"/>
</dbReference>
<dbReference type="Proteomes" id="UP001240529">
    <property type="component" value="Unassembled WGS sequence"/>
</dbReference>
<sequence length="612" mass="66492">MIALASHLPDWNALHFLRPEWLWALLALPLILALALYRQRRSDVWRTAVDAHLLPHLLAAGTRRRARLPWAVLLGWTLASLAMAGPSWRQQAQPMFQASAPLLVVLDLSSRINATDLPPSRLLQARAKVGELLRARQGGQVGLVVYAEDAYTVAPLTDDGSNVALYLDALSPDVMPRDGQRADRGIDWATRLMRQIGALRGQILLVSDQADDEAALAAAQARSLGLQVSVLGLGTSAGAAHRDGSGQIRQATLDEGSLRAVATAGGGRYARIAADDSDLRALGVLDAREGTAAQRPGEGKQWRDEGFWLLPPVMLLALLAFRRRALLAAVLAVGLLPWMSDVQAQAPAVPASPPVKGTLWKRADQVQHQRLAEGAQAYRNGDFASARKQFEGIDSDAGWYNLANALARQGNYDEAIAAYDRALALHPGMADAVANRAVVDAARKRKQSGGKGQDQQKPPQNGQQKPPQNGQRQQNPQGQQPQQGQQNPGQGQPQPGQQGQPRPGDDKNPSSPQPGERGRDGQQAPPQVEDAKAQAQADEQQRQRMQQAMQQAREGKGEQDGKPVPGSDGTTPRQREEQQAVEAWMRRVPDDPGALLRAKFQLENERRKREGR</sequence>
<dbReference type="PROSITE" id="PS50293">
    <property type="entry name" value="TPR_REGION"/>
    <property type="match status" value="1"/>
</dbReference>